<evidence type="ECO:0000313" key="1">
    <source>
        <dbReference type="EMBL" id="CAC5345154.1"/>
    </source>
</evidence>
<sequence length="39" mass="4562">MNAVTFPAQYPYSLEQLLDRDLGCPKNLLNNKIKNYVNY</sequence>
<protein>
    <submittedName>
        <fullName evidence="1">Uncharacterized protein</fullName>
    </submittedName>
</protein>
<keyword evidence="2" id="KW-1185">Reference proteome</keyword>
<accession>A0A6J7ZRT8</accession>
<evidence type="ECO:0000313" key="2">
    <source>
        <dbReference type="Proteomes" id="UP000196521"/>
    </source>
</evidence>
<dbReference type="AlphaFoldDB" id="A0A6J7ZRT8"/>
<organism evidence="1 2">
    <name type="scientific">Planktothrix rubescens CCAP 1459/22</name>
    <dbReference type="NCBI Taxonomy" id="329571"/>
    <lineage>
        <taxon>Bacteria</taxon>
        <taxon>Bacillati</taxon>
        <taxon>Cyanobacteriota</taxon>
        <taxon>Cyanophyceae</taxon>
        <taxon>Oscillatoriophycideae</taxon>
        <taxon>Oscillatoriales</taxon>
        <taxon>Microcoleaceae</taxon>
        <taxon>Planktothrix</taxon>
    </lineage>
</organism>
<dbReference type="EMBL" id="CZCZ02000016">
    <property type="protein sequence ID" value="CAC5345154.1"/>
    <property type="molecule type" value="Genomic_DNA"/>
</dbReference>
<gene>
    <name evidence="1" type="ORF">PLAN_60169</name>
</gene>
<name>A0A6J7ZRT8_PLARU</name>
<reference evidence="1" key="1">
    <citation type="submission" date="2020-05" db="EMBL/GenBank/DDBJ databases">
        <authorList>
            <consortium name="Genoscope - CEA"/>
            <person name="William W."/>
        </authorList>
    </citation>
    <scope>NUCLEOTIDE SEQUENCE [LARGE SCALE GENOMIC DNA]</scope>
    <source>
        <strain evidence="1">PCC 7821</strain>
    </source>
</reference>
<dbReference type="Proteomes" id="UP000196521">
    <property type="component" value="Unassembled WGS sequence"/>
</dbReference>
<comment type="caution">
    <text evidence="1">The sequence shown here is derived from an EMBL/GenBank/DDBJ whole genome shotgun (WGS) entry which is preliminary data.</text>
</comment>
<proteinExistence type="predicted"/>